<dbReference type="SUPFAM" id="SSF88688">
    <property type="entry name" value="Families 57/38 glycoside transferase middle domain"/>
    <property type="match status" value="1"/>
</dbReference>
<dbReference type="Pfam" id="PF07748">
    <property type="entry name" value="Glyco_hydro_38C"/>
    <property type="match status" value="1"/>
</dbReference>
<evidence type="ECO:0000256" key="2">
    <source>
        <dbReference type="ARBA" id="ARBA00022723"/>
    </source>
</evidence>
<sequence length="889" mass="101613">MDSKTVHVFPHTHWDREWYFTTSRSKVYLLKDLHDVINNLESNNGYDRFILDGQASLVEDYLNWRPQDRLRIKQLVIDNKLIIGPWFTQTDQFVISGESIVRNLQCGMDVCKELGKYMNVGYVPDSFGQESSMPQIYKGFGIDDAMFWRGVSDEDVKHNEYVWKGEDGSKVNVYQIPCGYYVGGIIDETKLGDIMHEEPFKSIVNRSTTNQVAFPNGFDQAPARKDLPEVIKKLNEENSEFNFKVSSIEEYIAAVKNEHPELDQIEGELTNGKNMRIHKSIYSSRSDIKKLNTNLQYYLVNILEPVLTMGEQFGVDYPNDAVKDIWKLMFENAAHDSIGSCVSDTTNQDISMRYKQVRDISTSLVEVTLRQISTQIKNKRTEPITLTAFNTLPINRTSLVEKTFYVPEKNFSIVDDDGNNVPFTIESIKDTSEYILNQTIQLNPGKKIYKPDHIYTVKAYIFVKDVPAMGYKQLYLNEEKKNFALSNGDNTMENKFYSISIEDNGSLTITNKADGKVYSNQGILEENGDDGDSFNYSPAKKDMVIYSTDQSNKINVKNSDLMSIASIHYDFKLPKDLNERADGTISSDMPVDVRIQLDNDSSLIKFSVKIDNKHVLDHRLCADFSTGIASKFSIADQQFGTLKRPVYREEAMKLWSANKDKWNEKPISIETCQSFVSLANNANTFSVLPQGVREYEIIDNEYSTIRLTLFRTYGMMGKVDLLYRPGRASGEKVIATPDAELLKDMTFDFGIAITDKDFEHSNVANMAKDFDTSIQMYEYADFLNGRLIFELDDVDRTQNSNYSMLHTNGNLILSTLKKANRRSGYIARFYNGNLSNNIDDSITFANKPTRVERVDLKEDKIEELDVDNSNSVSLDGISHAKIVTLYFEY</sequence>
<protein>
    <submittedName>
        <fullName evidence="6">Glycoside hydrolase family 38 C-terminal domain-containing protein</fullName>
    </submittedName>
</protein>
<keyword evidence="2" id="KW-0479">Metal-binding</keyword>
<organism evidence="6 7">
    <name type="scientific">Companilactobacillus huachuanensis</name>
    <dbReference type="NCBI Taxonomy" id="2559914"/>
    <lineage>
        <taxon>Bacteria</taxon>
        <taxon>Bacillati</taxon>
        <taxon>Bacillota</taxon>
        <taxon>Bacilli</taxon>
        <taxon>Lactobacillales</taxon>
        <taxon>Lactobacillaceae</taxon>
        <taxon>Companilactobacillus</taxon>
    </lineage>
</organism>
<dbReference type="Pfam" id="PF17677">
    <property type="entry name" value="Glyco_hydro38C2"/>
    <property type="match status" value="1"/>
</dbReference>
<dbReference type="InterPro" id="IPR037094">
    <property type="entry name" value="Glyco_hydro_38_cen_sf"/>
</dbReference>
<keyword evidence="4" id="KW-0326">Glycosidase</keyword>
<dbReference type="SMART" id="SM00872">
    <property type="entry name" value="Alpha-mann_mid"/>
    <property type="match status" value="1"/>
</dbReference>
<evidence type="ECO:0000313" key="6">
    <source>
        <dbReference type="EMBL" id="MFC6176729.1"/>
    </source>
</evidence>
<evidence type="ECO:0000259" key="5">
    <source>
        <dbReference type="SMART" id="SM00872"/>
    </source>
</evidence>
<dbReference type="GO" id="GO:0016787">
    <property type="term" value="F:hydrolase activity"/>
    <property type="evidence" value="ECO:0007669"/>
    <property type="project" value="UniProtKB-KW"/>
</dbReference>
<comment type="similarity">
    <text evidence="1">Belongs to the glycosyl hydrolase 38 family.</text>
</comment>
<proteinExistence type="inferred from homology"/>
<evidence type="ECO:0000256" key="1">
    <source>
        <dbReference type="ARBA" id="ARBA00009792"/>
    </source>
</evidence>
<dbReference type="InterPro" id="IPR041147">
    <property type="entry name" value="GH38_C"/>
</dbReference>
<dbReference type="Pfam" id="PF09261">
    <property type="entry name" value="Alpha-mann_mid"/>
    <property type="match status" value="1"/>
</dbReference>
<feature type="domain" description="Glycoside hydrolase family 38 central" evidence="5">
    <location>
        <begin position="276"/>
        <end position="354"/>
    </location>
</feature>
<evidence type="ECO:0000313" key="7">
    <source>
        <dbReference type="Proteomes" id="UP001596288"/>
    </source>
</evidence>
<dbReference type="RefSeq" id="WP_137610242.1">
    <property type="nucleotide sequence ID" value="NZ_BJDF01000001.1"/>
</dbReference>
<dbReference type="InterPro" id="IPR000602">
    <property type="entry name" value="Glyco_hydro_38_N"/>
</dbReference>
<dbReference type="SUPFAM" id="SSF88713">
    <property type="entry name" value="Glycoside hydrolase/deacetylase"/>
    <property type="match status" value="1"/>
</dbReference>
<dbReference type="Gene3D" id="2.70.98.30">
    <property type="entry name" value="Golgi alpha-mannosidase II, domain 4"/>
    <property type="match status" value="1"/>
</dbReference>
<reference evidence="7" key="1">
    <citation type="journal article" date="2019" name="Int. J. Syst. Evol. Microbiol.">
        <title>The Global Catalogue of Microorganisms (GCM) 10K type strain sequencing project: providing services to taxonomists for standard genome sequencing and annotation.</title>
        <authorList>
            <consortium name="The Broad Institute Genomics Platform"/>
            <consortium name="The Broad Institute Genome Sequencing Center for Infectious Disease"/>
            <person name="Wu L."/>
            <person name="Ma J."/>
        </authorList>
    </citation>
    <scope>NUCLEOTIDE SEQUENCE [LARGE SCALE GENOMIC DNA]</scope>
    <source>
        <strain evidence="7">CCM 8927</strain>
    </source>
</reference>
<dbReference type="InterPro" id="IPR011330">
    <property type="entry name" value="Glyco_hydro/deAcase_b/a-brl"/>
</dbReference>
<accession>A0ABW1RKW1</accession>
<dbReference type="Gene3D" id="3.20.110.10">
    <property type="entry name" value="Glycoside hydrolase 38, N terminal domain"/>
    <property type="match status" value="1"/>
</dbReference>
<gene>
    <name evidence="6" type="ORF">ACFQAV_07735</name>
</gene>
<dbReference type="InterPro" id="IPR028995">
    <property type="entry name" value="Glyco_hydro_57/38_cen_sf"/>
</dbReference>
<name>A0ABW1RKW1_9LACO</name>
<dbReference type="EMBL" id="JBHSSF010000019">
    <property type="protein sequence ID" value="MFC6176729.1"/>
    <property type="molecule type" value="Genomic_DNA"/>
</dbReference>
<keyword evidence="3 6" id="KW-0378">Hydrolase</keyword>
<comment type="caution">
    <text evidence="6">The sequence shown here is derived from an EMBL/GenBank/DDBJ whole genome shotgun (WGS) entry which is preliminary data.</text>
</comment>
<evidence type="ECO:0000256" key="4">
    <source>
        <dbReference type="ARBA" id="ARBA00023295"/>
    </source>
</evidence>
<dbReference type="Pfam" id="PF01074">
    <property type="entry name" value="Glyco_hydro_38N"/>
    <property type="match status" value="1"/>
</dbReference>
<dbReference type="PANTHER" id="PTHR46017">
    <property type="entry name" value="ALPHA-MANNOSIDASE 2C1"/>
    <property type="match status" value="1"/>
</dbReference>
<dbReference type="PANTHER" id="PTHR46017:SF2">
    <property type="entry name" value="MANNOSYLGLYCERATE HYDROLASE"/>
    <property type="match status" value="1"/>
</dbReference>
<dbReference type="CDD" id="cd10815">
    <property type="entry name" value="GH38N_AMII_EcMngB_like"/>
    <property type="match status" value="1"/>
</dbReference>
<dbReference type="InterPro" id="IPR015341">
    <property type="entry name" value="Glyco_hydro_38_cen"/>
</dbReference>
<keyword evidence="7" id="KW-1185">Reference proteome</keyword>
<dbReference type="SUPFAM" id="SSF74650">
    <property type="entry name" value="Galactose mutarotase-like"/>
    <property type="match status" value="1"/>
</dbReference>
<dbReference type="InterPro" id="IPR011013">
    <property type="entry name" value="Gal_mutarotase_sf_dom"/>
</dbReference>
<dbReference type="Gene3D" id="1.20.1270.50">
    <property type="entry name" value="Glycoside hydrolase family 38, central domain"/>
    <property type="match status" value="1"/>
</dbReference>
<dbReference type="InterPro" id="IPR027291">
    <property type="entry name" value="Glyco_hydro_38_N_sf"/>
</dbReference>
<evidence type="ECO:0000256" key="3">
    <source>
        <dbReference type="ARBA" id="ARBA00022801"/>
    </source>
</evidence>
<dbReference type="Proteomes" id="UP001596288">
    <property type="component" value="Unassembled WGS sequence"/>
</dbReference>
<dbReference type="InterPro" id="IPR011682">
    <property type="entry name" value="Glyco_hydro_38_C"/>
</dbReference>